<name>A0ABQ2FRR4_9DEIO</name>
<sequence>MELFECGGLAQDGPLPPHPLNVLALEIDQGPSRGVVGEHRHAACHRASDNFASLTNTPTGLPLQLKTD</sequence>
<organism evidence="1 2">
    <name type="scientific">Deinococcus radiotolerans</name>
    <dbReference type="NCBI Taxonomy" id="1309407"/>
    <lineage>
        <taxon>Bacteria</taxon>
        <taxon>Thermotogati</taxon>
        <taxon>Deinococcota</taxon>
        <taxon>Deinococci</taxon>
        <taxon>Deinococcales</taxon>
        <taxon>Deinococcaceae</taxon>
        <taxon>Deinococcus</taxon>
    </lineage>
</organism>
<accession>A0ABQ2FRR4</accession>
<dbReference type="EMBL" id="BMPE01000037">
    <property type="protein sequence ID" value="GGL20200.1"/>
    <property type="molecule type" value="Genomic_DNA"/>
</dbReference>
<protein>
    <submittedName>
        <fullName evidence="1">Uncharacterized protein</fullName>
    </submittedName>
</protein>
<keyword evidence="2" id="KW-1185">Reference proteome</keyword>
<evidence type="ECO:0000313" key="1">
    <source>
        <dbReference type="EMBL" id="GGL20200.1"/>
    </source>
</evidence>
<proteinExistence type="predicted"/>
<comment type="caution">
    <text evidence="1">The sequence shown here is derived from an EMBL/GenBank/DDBJ whole genome shotgun (WGS) entry which is preliminary data.</text>
</comment>
<evidence type="ECO:0000313" key="2">
    <source>
        <dbReference type="Proteomes" id="UP000604341"/>
    </source>
</evidence>
<reference evidence="2" key="1">
    <citation type="journal article" date="2019" name="Int. J. Syst. Evol. Microbiol.">
        <title>The Global Catalogue of Microorganisms (GCM) 10K type strain sequencing project: providing services to taxonomists for standard genome sequencing and annotation.</title>
        <authorList>
            <consortium name="The Broad Institute Genomics Platform"/>
            <consortium name="The Broad Institute Genome Sequencing Center for Infectious Disease"/>
            <person name="Wu L."/>
            <person name="Ma J."/>
        </authorList>
    </citation>
    <scope>NUCLEOTIDE SEQUENCE [LARGE SCALE GENOMIC DNA]</scope>
    <source>
        <strain evidence="2">JCM 19173</strain>
    </source>
</reference>
<gene>
    <name evidence="1" type="ORF">GCM10010844_43880</name>
</gene>
<dbReference type="Proteomes" id="UP000604341">
    <property type="component" value="Unassembled WGS sequence"/>
</dbReference>